<sequence>MKNQLIIIGAGGFAKSVVDSINFTTEEIVGFIDSYKQGEHLGIPILGASLNEIDDKDKYVYFISIGDPKARLFWYNELEKRNLQQINIIDPTAIVSRTVELGTGIYIGKMCIVNSGTVIHDGAVLNTRTLIEHGNQIGFCANISTNVVLNGDVQVGKCTFVGSCTVVNGQLNIGNESIVGSGSVVIRDIPNNVVVAGSPTRLIRDID</sequence>
<dbReference type="InterPro" id="IPR050179">
    <property type="entry name" value="Trans_hexapeptide_repeat"/>
</dbReference>
<dbReference type="NCBIfam" id="TIGR03570">
    <property type="entry name" value="NeuD_NnaD"/>
    <property type="match status" value="1"/>
</dbReference>
<evidence type="ECO:0000256" key="4">
    <source>
        <dbReference type="PIRSR" id="PIRSR620019-2"/>
    </source>
</evidence>
<keyword evidence="7" id="KW-1185">Reference proteome</keyword>
<evidence type="ECO:0000256" key="2">
    <source>
        <dbReference type="ARBA" id="ARBA00022679"/>
    </source>
</evidence>
<comment type="caution">
    <text evidence="6">The sequence shown here is derived from an EMBL/GenBank/DDBJ whole genome shotgun (WGS) entry which is preliminary data.</text>
</comment>
<accession>A0A1Q9GN38</accession>
<comment type="similarity">
    <text evidence="1">Belongs to the transferase hexapeptide repeat family.</text>
</comment>
<dbReference type="InterPro" id="IPR041561">
    <property type="entry name" value="PglD_N"/>
</dbReference>
<dbReference type="EMBL" id="MJIL01000069">
    <property type="protein sequence ID" value="OLQ76074.1"/>
    <property type="molecule type" value="Genomic_DNA"/>
</dbReference>
<evidence type="ECO:0000256" key="1">
    <source>
        <dbReference type="ARBA" id="ARBA00007274"/>
    </source>
</evidence>
<name>A0A1Q9GN38_9GAMM</name>
<dbReference type="InterPro" id="IPR020019">
    <property type="entry name" value="AcTrfase_PglD-like"/>
</dbReference>
<dbReference type="PROSITE" id="PS00101">
    <property type="entry name" value="HEXAPEP_TRANSFERASES"/>
    <property type="match status" value="1"/>
</dbReference>
<proteinExistence type="inferred from homology"/>
<dbReference type="Gene3D" id="3.40.50.20">
    <property type="match status" value="1"/>
</dbReference>
<dbReference type="Pfam" id="PF17836">
    <property type="entry name" value="PglD_N"/>
    <property type="match status" value="1"/>
</dbReference>
<dbReference type="AlphaFoldDB" id="A0A1Q9GN38"/>
<dbReference type="InterPro" id="IPR018357">
    <property type="entry name" value="Hexapep_transf_CS"/>
</dbReference>
<evidence type="ECO:0000313" key="6">
    <source>
        <dbReference type="EMBL" id="OLQ76074.1"/>
    </source>
</evidence>
<dbReference type="PANTHER" id="PTHR43300">
    <property type="entry name" value="ACETYLTRANSFERASE"/>
    <property type="match status" value="1"/>
</dbReference>
<evidence type="ECO:0000313" key="7">
    <source>
        <dbReference type="Proteomes" id="UP000186905"/>
    </source>
</evidence>
<feature type="binding site" evidence="4">
    <location>
        <position position="66"/>
    </location>
    <ligand>
        <name>substrate</name>
    </ligand>
</feature>
<protein>
    <submittedName>
        <fullName evidence="6">Shikimate dehydrogenase</fullName>
    </submittedName>
</protein>
<dbReference type="SUPFAM" id="SSF51161">
    <property type="entry name" value="Trimeric LpxA-like enzymes"/>
    <property type="match status" value="1"/>
</dbReference>
<dbReference type="Proteomes" id="UP000186905">
    <property type="component" value="Unassembled WGS sequence"/>
</dbReference>
<keyword evidence="3" id="KW-0677">Repeat</keyword>
<dbReference type="CDD" id="cd03360">
    <property type="entry name" value="LbH_AT_putative"/>
    <property type="match status" value="1"/>
</dbReference>
<dbReference type="PANTHER" id="PTHR43300:SF7">
    <property type="entry name" value="UDP-N-ACETYLBACILLOSAMINE N-ACETYLTRANSFERASE"/>
    <property type="match status" value="1"/>
</dbReference>
<dbReference type="RefSeq" id="WP_075764016.1">
    <property type="nucleotide sequence ID" value="NZ_MJIL01000069.1"/>
</dbReference>
<dbReference type="GO" id="GO:0016740">
    <property type="term" value="F:transferase activity"/>
    <property type="evidence" value="ECO:0007669"/>
    <property type="project" value="UniProtKB-KW"/>
</dbReference>
<keyword evidence="2" id="KW-0808">Transferase</keyword>
<evidence type="ECO:0000256" key="3">
    <source>
        <dbReference type="ARBA" id="ARBA00022737"/>
    </source>
</evidence>
<dbReference type="InterPro" id="IPR011004">
    <property type="entry name" value="Trimer_LpxA-like_sf"/>
</dbReference>
<evidence type="ECO:0000259" key="5">
    <source>
        <dbReference type="Pfam" id="PF17836"/>
    </source>
</evidence>
<dbReference type="STRING" id="1903952.BIT28_18835"/>
<dbReference type="Gene3D" id="2.160.10.10">
    <property type="entry name" value="Hexapeptide repeat proteins"/>
    <property type="match status" value="1"/>
</dbReference>
<reference evidence="6 7" key="1">
    <citation type="submission" date="2016-09" db="EMBL/GenBank/DDBJ databases">
        <title>Photobacterium proteolyticum sp. nov. a protease producing bacterium isolated from ocean sediments of Laizhou Bay.</title>
        <authorList>
            <person name="Li Y."/>
        </authorList>
    </citation>
    <scope>NUCLEOTIDE SEQUENCE [LARGE SCALE GENOMIC DNA]</scope>
    <source>
        <strain evidence="6 7">13-12</strain>
    </source>
</reference>
<dbReference type="OrthoDB" id="9794407at2"/>
<gene>
    <name evidence="6" type="ORF">BIT28_18835</name>
</gene>
<feature type="domain" description="PglD N-terminal" evidence="5">
    <location>
        <begin position="4"/>
        <end position="78"/>
    </location>
</feature>
<organism evidence="6 7">
    <name type="scientific">Photobacterium proteolyticum</name>
    <dbReference type="NCBI Taxonomy" id="1903952"/>
    <lineage>
        <taxon>Bacteria</taxon>
        <taxon>Pseudomonadati</taxon>
        <taxon>Pseudomonadota</taxon>
        <taxon>Gammaproteobacteria</taxon>
        <taxon>Vibrionales</taxon>
        <taxon>Vibrionaceae</taxon>
        <taxon>Photobacterium</taxon>
    </lineage>
</organism>